<gene>
    <name evidence="1" type="ORF">PtrM4_020690</name>
</gene>
<dbReference type="KEGG" id="ptrr:90954182"/>
<evidence type="ECO:0000313" key="1">
    <source>
        <dbReference type="EMBL" id="KAF7577829.1"/>
    </source>
</evidence>
<accession>A0A834S955</accession>
<dbReference type="Proteomes" id="UP000245464">
    <property type="component" value="Chromosome 1"/>
</dbReference>
<proteinExistence type="predicted"/>
<evidence type="ECO:0000313" key="2">
    <source>
        <dbReference type="Proteomes" id="UP000245464"/>
    </source>
</evidence>
<protein>
    <submittedName>
        <fullName evidence="1">Uncharacterized protein</fullName>
    </submittedName>
</protein>
<organism evidence="1 2">
    <name type="scientific">Pyrenophora tritici-repentis</name>
    <dbReference type="NCBI Taxonomy" id="45151"/>
    <lineage>
        <taxon>Eukaryota</taxon>
        <taxon>Fungi</taxon>
        <taxon>Dikarya</taxon>
        <taxon>Ascomycota</taxon>
        <taxon>Pezizomycotina</taxon>
        <taxon>Dothideomycetes</taxon>
        <taxon>Pleosporomycetidae</taxon>
        <taxon>Pleosporales</taxon>
        <taxon>Pleosporineae</taxon>
        <taxon>Pleosporaceae</taxon>
        <taxon>Pyrenophora</taxon>
    </lineage>
</organism>
<dbReference type="AlphaFoldDB" id="A0A834S955"/>
<reference evidence="1 2" key="1">
    <citation type="journal article" date="2018" name="BMC Genomics">
        <title>Comparative genomics of the wheat fungal pathogen Pyrenophora tritici-repentis reveals chromosomal variations and genome plasticity.</title>
        <authorList>
            <person name="Moolhuijzen P."/>
            <person name="See P.T."/>
            <person name="Hane J.K."/>
            <person name="Shi G."/>
            <person name="Liu Z."/>
            <person name="Oliver R.P."/>
            <person name="Moffat C.S."/>
        </authorList>
    </citation>
    <scope>NUCLEOTIDE SEQUENCE [LARGE SCALE GENOMIC DNA]</scope>
    <source>
        <strain evidence="1">M4</strain>
    </source>
</reference>
<name>A0A834S955_9PLEO</name>
<comment type="caution">
    <text evidence="1">The sequence shown here is derived from an EMBL/GenBank/DDBJ whole genome shotgun (WGS) entry which is preliminary data.</text>
</comment>
<dbReference type="RefSeq" id="XP_065965612.1">
    <property type="nucleotide sequence ID" value="XM_066103410.1"/>
</dbReference>
<dbReference type="EMBL" id="NQIK02000001">
    <property type="protein sequence ID" value="KAF7577829.1"/>
    <property type="molecule type" value="Genomic_DNA"/>
</dbReference>
<dbReference type="GeneID" id="90954182"/>
<sequence length="39" mass="4211">MTGAIEFVQEYIKDGVQSASVKKRGNGRGGNKTEVIENV</sequence>